<evidence type="ECO:0000313" key="1">
    <source>
        <dbReference type="EMBL" id="ABI81850.1"/>
    </source>
</evidence>
<dbReference type="EMBL" id="CP000142">
    <property type="protein sequence ID" value="ABI81850.1"/>
    <property type="molecule type" value="Genomic_DNA"/>
</dbReference>
<dbReference type="RefSeq" id="WP_011340288.1">
    <property type="nucleotide sequence ID" value="NC_007498.2"/>
</dbReference>
<name>Q0C6T7_SYNC1</name>
<dbReference type="OrthoDB" id="5387635at2"/>
<reference evidence="1 2" key="2">
    <citation type="journal article" date="2012" name="BMC Genomics">
        <title>The genome of Pelobacter carbinolicus reveals surprising metabolic capabilities and physiological features.</title>
        <authorList>
            <person name="Aklujkar M."/>
            <person name="Haveman S.A."/>
            <person name="Didonato R.Jr."/>
            <person name="Chertkov O."/>
            <person name="Han C.S."/>
            <person name="Land M.L."/>
            <person name="Brown P."/>
            <person name="Lovley D.R."/>
        </authorList>
    </citation>
    <scope>NUCLEOTIDE SEQUENCE [LARGE SCALE GENOMIC DNA]</scope>
    <source>
        <strain evidence="2">DSM 2380 / NBRC 103641 / GraBd1</strain>
    </source>
</reference>
<dbReference type="KEGG" id="pca:Pcar_3230"/>
<gene>
    <name evidence="1" type="ordered locus">Pcar_3230</name>
</gene>
<sequence length="58" mass="6737">MTVYRKWYCTCTGQPIELTCEEILDDEPVEPACEFCGATPSSDPKKTIIYRDEEDWDD</sequence>
<dbReference type="Proteomes" id="UP000002534">
    <property type="component" value="Chromosome"/>
</dbReference>
<dbReference type="AlphaFoldDB" id="Q0C6T7"/>
<keyword evidence="2" id="KW-1185">Reference proteome</keyword>
<dbReference type="eggNOG" id="ENOG502ZPB4">
    <property type="taxonomic scope" value="Bacteria"/>
</dbReference>
<proteinExistence type="predicted"/>
<reference evidence="2" key="1">
    <citation type="submission" date="2005-10" db="EMBL/GenBank/DDBJ databases">
        <title>Complete sequence of Pelobacter carbinolicus DSM 2380.</title>
        <authorList>
            <person name="Copeland A."/>
            <person name="Lucas S."/>
            <person name="Lapidus A."/>
            <person name="Barry K."/>
            <person name="Detter J.C."/>
            <person name="Glavina T."/>
            <person name="Hammon N."/>
            <person name="Israni S."/>
            <person name="Pitluck S."/>
            <person name="Chertkov O."/>
            <person name="Schmutz J."/>
            <person name="Larimer F."/>
            <person name="Land M."/>
            <person name="Kyrpides N."/>
            <person name="Ivanova N."/>
            <person name="Richardson P."/>
        </authorList>
    </citation>
    <scope>NUCLEOTIDE SEQUENCE [LARGE SCALE GENOMIC DNA]</scope>
    <source>
        <strain evidence="2">DSM 2380 / NBRC 103641 / GraBd1</strain>
    </source>
</reference>
<dbReference type="HOGENOM" id="CLU_2975252_0_0_7"/>
<protein>
    <submittedName>
        <fullName evidence="1">Uncharacterized protein</fullName>
    </submittedName>
</protein>
<organism evidence="1 2">
    <name type="scientific">Syntrophotalea carbinolica (strain DSM 2380 / NBRC 103641 / GraBd1)</name>
    <name type="common">Pelobacter carbinolicus</name>
    <dbReference type="NCBI Taxonomy" id="338963"/>
    <lineage>
        <taxon>Bacteria</taxon>
        <taxon>Pseudomonadati</taxon>
        <taxon>Thermodesulfobacteriota</taxon>
        <taxon>Desulfuromonadia</taxon>
        <taxon>Desulfuromonadales</taxon>
        <taxon>Syntrophotaleaceae</taxon>
        <taxon>Syntrophotalea</taxon>
    </lineage>
</organism>
<accession>Q0C6T7</accession>
<evidence type="ECO:0000313" key="2">
    <source>
        <dbReference type="Proteomes" id="UP000002534"/>
    </source>
</evidence>